<evidence type="ECO:0000256" key="9">
    <source>
        <dbReference type="PIRSR" id="PIRSR037471-1"/>
    </source>
</evidence>
<evidence type="ECO:0000313" key="15">
    <source>
        <dbReference type="Proteomes" id="UP000825729"/>
    </source>
</evidence>
<feature type="binding site" description="axial binding residue" evidence="9">
    <location>
        <position position="318"/>
    </location>
    <ligand>
        <name>heme b</name>
        <dbReference type="ChEBI" id="CHEBI:60344"/>
        <label>1</label>
    </ligand>
    <ligandPart>
        <name>Fe</name>
        <dbReference type="ChEBI" id="CHEBI:18248"/>
    </ligandPart>
</feature>
<dbReference type="CDD" id="cd08760">
    <property type="entry name" value="Cyt_b561_FRRS1_like"/>
    <property type="match status" value="1"/>
</dbReference>
<evidence type="ECO:0000313" key="14">
    <source>
        <dbReference type="EMBL" id="KAG9448271.1"/>
    </source>
</evidence>
<feature type="transmembrane region" description="Helical" evidence="10">
    <location>
        <begin position="324"/>
        <end position="342"/>
    </location>
</feature>
<dbReference type="PIRSF" id="PIRSF037471">
    <property type="entry name" value="UCP037471"/>
    <property type="match status" value="1"/>
</dbReference>
<protein>
    <recommendedName>
        <fullName evidence="8">Cytochrome b561 and DOMON domain-containing protein</fullName>
    </recommendedName>
</protein>
<evidence type="ECO:0000256" key="11">
    <source>
        <dbReference type="SAM" id="SignalP"/>
    </source>
</evidence>
<sequence>MAGAEGFAGGSRRGLLQAAIVVVCFLCRANVVVAQTDTCGSDLSSFLPAPYSDYSNHICQPVWYNFILRYSQSPENVLTVILSAVYTVGWVGMGFSKDGRMVGSSAMVGWIGRDGKAHIRQYLLNGTTPSEVLVDKGRLNVTTVAPTVVLHGATIYLAFQLKFPAPLDKQPLIFAFGTTPPKHHRLTHHEDKEAINFDFSGGKSAGSLYPHQLKRSHGVLAVFGWGVMMPIGAIVARYYKDMDPLWYYLHTVIQLVGFILGLAAVVAGVALYDQLHANVSAHRALGIFILTLTILQVIAFFLRPDKDSKARRYWNWYHHWVGRLALFLAAVNIVVGIRVGGAGDGWKVSYGFVLAVIIITVIVMESLSWVRASKKKAIENANMQMNTI</sequence>
<dbReference type="InterPro" id="IPR017214">
    <property type="entry name" value="UCP037471"/>
</dbReference>
<dbReference type="AlphaFoldDB" id="A0AAV7EK71"/>
<accession>A0AAV7EK71</accession>
<proteinExistence type="predicted"/>
<organism evidence="14 15">
    <name type="scientific">Aristolochia fimbriata</name>
    <name type="common">White veined hardy Dutchman's pipe vine</name>
    <dbReference type="NCBI Taxonomy" id="158543"/>
    <lineage>
        <taxon>Eukaryota</taxon>
        <taxon>Viridiplantae</taxon>
        <taxon>Streptophyta</taxon>
        <taxon>Embryophyta</taxon>
        <taxon>Tracheophyta</taxon>
        <taxon>Spermatophyta</taxon>
        <taxon>Magnoliopsida</taxon>
        <taxon>Magnoliidae</taxon>
        <taxon>Piperales</taxon>
        <taxon>Aristolochiaceae</taxon>
        <taxon>Aristolochia</taxon>
    </lineage>
</organism>
<feature type="binding site" description="axial binding residue" evidence="9">
    <location>
        <position position="217"/>
    </location>
    <ligand>
        <name>heme b</name>
        <dbReference type="ChEBI" id="CHEBI:60344"/>
        <label>1</label>
    </ligand>
    <ligandPart>
        <name>Fe</name>
        <dbReference type="ChEBI" id="CHEBI:18248"/>
    </ligandPart>
</feature>
<dbReference type="GO" id="GO:0016020">
    <property type="term" value="C:membrane"/>
    <property type="evidence" value="ECO:0007669"/>
    <property type="project" value="UniProtKB-SubCell"/>
</dbReference>
<dbReference type="PROSITE" id="PS50939">
    <property type="entry name" value="CYTOCHROME_B561"/>
    <property type="match status" value="1"/>
</dbReference>
<evidence type="ECO:0000259" key="12">
    <source>
        <dbReference type="PROSITE" id="PS50836"/>
    </source>
</evidence>
<dbReference type="SUPFAM" id="SSF49344">
    <property type="entry name" value="CBD9-like"/>
    <property type="match status" value="1"/>
</dbReference>
<keyword evidence="6 10" id="KW-1133">Transmembrane helix</keyword>
<dbReference type="InterPro" id="IPR006593">
    <property type="entry name" value="Cyt_b561/ferric_Rdtase_TM"/>
</dbReference>
<feature type="signal peptide" evidence="11">
    <location>
        <begin position="1"/>
        <end position="34"/>
    </location>
</feature>
<evidence type="ECO:0000259" key="13">
    <source>
        <dbReference type="PROSITE" id="PS50939"/>
    </source>
</evidence>
<dbReference type="CDD" id="cd09631">
    <property type="entry name" value="DOMON_DOH"/>
    <property type="match status" value="1"/>
</dbReference>
<feature type="chain" id="PRO_5043922123" description="Cytochrome b561 and DOMON domain-containing protein" evidence="11">
    <location>
        <begin position="35"/>
        <end position="388"/>
    </location>
</feature>
<name>A0AAV7EK71_ARIFI</name>
<evidence type="ECO:0000256" key="1">
    <source>
        <dbReference type="ARBA" id="ARBA00004370"/>
    </source>
</evidence>
<dbReference type="SMART" id="SM00664">
    <property type="entry name" value="DoH"/>
    <property type="match status" value="1"/>
</dbReference>
<evidence type="ECO:0000256" key="10">
    <source>
        <dbReference type="SAM" id="Phobius"/>
    </source>
</evidence>
<dbReference type="PANTHER" id="PTHR23130">
    <property type="entry name" value="CYTOCHROME B561 AND DOMON DOMAIN-CONTAINING PROTEIN"/>
    <property type="match status" value="1"/>
</dbReference>
<comment type="subcellular location">
    <subcellularLocation>
        <location evidence="1">Membrane</location>
    </subcellularLocation>
</comment>
<feature type="domain" description="DOMON" evidence="12">
    <location>
        <begin position="64"/>
        <end position="177"/>
    </location>
</feature>
<dbReference type="GO" id="GO:0046872">
    <property type="term" value="F:metal ion binding"/>
    <property type="evidence" value="ECO:0007669"/>
    <property type="project" value="UniProtKB-KW"/>
</dbReference>
<feature type="binding site" description="axial binding residue" evidence="9">
    <location>
        <position position="250"/>
    </location>
    <ligand>
        <name>heme b</name>
        <dbReference type="ChEBI" id="CHEBI:60344"/>
        <label>1</label>
    </ligand>
    <ligandPart>
        <name>Fe</name>
        <dbReference type="ChEBI" id="CHEBI:18248"/>
    </ligandPart>
</feature>
<dbReference type="SMART" id="SM00665">
    <property type="entry name" value="B561"/>
    <property type="match status" value="1"/>
</dbReference>
<keyword evidence="9" id="KW-0479">Metal-binding</keyword>
<evidence type="ECO:0000256" key="3">
    <source>
        <dbReference type="ARBA" id="ARBA00022692"/>
    </source>
</evidence>
<gene>
    <name evidence="14" type="ORF">H6P81_014399</name>
</gene>
<keyword evidence="5 8" id="KW-0249">Electron transport</keyword>
<keyword evidence="7 8" id="KW-0472">Membrane</keyword>
<keyword evidence="9" id="KW-0408">Iron</keyword>
<feature type="transmembrane region" description="Helical" evidence="10">
    <location>
        <begin position="218"/>
        <end position="239"/>
    </location>
</feature>
<evidence type="ECO:0000256" key="6">
    <source>
        <dbReference type="ARBA" id="ARBA00022989"/>
    </source>
</evidence>
<feature type="transmembrane region" description="Helical" evidence="10">
    <location>
        <begin position="284"/>
        <end position="303"/>
    </location>
</feature>
<comment type="cofactor">
    <cofactor evidence="8">
        <name>heme b</name>
        <dbReference type="ChEBI" id="CHEBI:60344"/>
    </cofactor>
    <text evidence="8">Binds 2 heme b groups non-covalently.</text>
</comment>
<feature type="domain" description="Cytochrome b561" evidence="13">
    <location>
        <begin position="180"/>
        <end position="373"/>
    </location>
</feature>
<dbReference type="Proteomes" id="UP000825729">
    <property type="component" value="Unassembled WGS sequence"/>
</dbReference>
<dbReference type="PROSITE" id="PS50836">
    <property type="entry name" value="DOMON"/>
    <property type="match status" value="1"/>
</dbReference>
<feature type="binding site" description="axial binding residue" evidence="9">
    <location>
        <position position="282"/>
    </location>
    <ligand>
        <name>heme b</name>
        <dbReference type="ChEBI" id="CHEBI:60344"/>
        <label>1</label>
    </ligand>
    <ligandPart>
        <name>Fe</name>
        <dbReference type="ChEBI" id="CHEBI:18248"/>
    </ligandPart>
</feature>
<feature type="transmembrane region" description="Helical" evidence="10">
    <location>
        <begin position="246"/>
        <end position="272"/>
    </location>
</feature>
<dbReference type="InterPro" id="IPR045266">
    <property type="entry name" value="DOH_DOMON"/>
</dbReference>
<dbReference type="Pfam" id="PF03188">
    <property type="entry name" value="Cytochrom_B561"/>
    <property type="match status" value="1"/>
</dbReference>
<keyword evidence="2 8" id="KW-0813">Transport</keyword>
<evidence type="ECO:0000256" key="2">
    <source>
        <dbReference type="ARBA" id="ARBA00022448"/>
    </source>
</evidence>
<evidence type="ECO:0000256" key="8">
    <source>
        <dbReference type="PIRNR" id="PIRNR037471"/>
    </source>
</evidence>
<evidence type="ECO:0000256" key="5">
    <source>
        <dbReference type="ARBA" id="ARBA00022982"/>
    </source>
</evidence>
<dbReference type="InterPro" id="IPR005018">
    <property type="entry name" value="DOMON_domain"/>
</dbReference>
<reference evidence="14 15" key="1">
    <citation type="submission" date="2021-07" db="EMBL/GenBank/DDBJ databases">
        <title>The Aristolochia fimbriata genome: insights into angiosperm evolution, floral development and chemical biosynthesis.</title>
        <authorList>
            <person name="Jiao Y."/>
        </authorList>
    </citation>
    <scope>NUCLEOTIDE SEQUENCE [LARGE SCALE GENOMIC DNA]</scope>
    <source>
        <strain evidence="14">IBCAS-2021</strain>
        <tissue evidence="14">Leaf</tissue>
    </source>
</reference>
<dbReference type="EMBL" id="JAINDJ010000005">
    <property type="protein sequence ID" value="KAG9448271.1"/>
    <property type="molecule type" value="Genomic_DNA"/>
</dbReference>
<dbReference type="PANTHER" id="PTHR23130:SF115">
    <property type="entry name" value="OS01G0680900 PROTEIN"/>
    <property type="match status" value="1"/>
</dbReference>
<comment type="caution">
    <text evidence="14">The sequence shown here is derived from an EMBL/GenBank/DDBJ whole genome shotgun (WGS) entry which is preliminary data.</text>
</comment>
<evidence type="ECO:0000256" key="4">
    <source>
        <dbReference type="ARBA" id="ARBA00022729"/>
    </source>
</evidence>
<evidence type="ECO:0000256" key="7">
    <source>
        <dbReference type="ARBA" id="ARBA00023136"/>
    </source>
</evidence>
<dbReference type="Gene3D" id="1.20.120.1770">
    <property type="match status" value="1"/>
</dbReference>
<keyword evidence="3 10" id="KW-0812">Transmembrane</keyword>
<keyword evidence="15" id="KW-1185">Reference proteome</keyword>
<feature type="transmembrane region" description="Helical" evidence="10">
    <location>
        <begin position="348"/>
        <end position="370"/>
    </location>
</feature>
<keyword evidence="4 11" id="KW-0732">Signal</keyword>